<dbReference type="GO" id="GO:0000271">
    <property type="term" value="P:polysaccharide biosynthetic process"/>
    <property type="evidence" value="ECO:0007669"/>
    <property type="project" value="TreeGrafter"/>
</dbReference>
<dbReference type="Pfam" id="PF01041">
    <property type="entry name" value="DegT_DnrJ_EryC1"/>
    <property type="match status" value="1"/>
</dbReference>
<reference evidence="5 6" key="1">
    <citation type="submission" date="2019-02" db="EMBL/GenBank/DDBJ databases">
        <title>Deep-cultivation of Planctomycetes and their phenomic and genomic characterization uncovers novel biology.</title>
        <authorList>
            <person name="Wiegand S."/>
            <person name="Jogler M."/>
            <person name="Boedeker C."/>
            <person name="Pinto D."/>
            <person name="Vollmers J."/>
            <person name="Rivas-Marin E."/>
            <person name="Kohn T."/>
            <person name="Peeters S.H."/>
            <person name="Heuer A."/>
            <person name="Rast P."/>
            <person name="Oberbeckmann S."/>
            <person name="Bunk B."/>
            <person name="Jeske O."/>
            <person name="Meyerdierks A."/>
            <person name="Storesund J.E."/>
            <person name="Kallscheuer N."/>
            <person name="Luecker S."/>
            <person name="Lage O.M."/>
            <person name="Pohl T."/>
            <person name="Merkel B.J."/>
            <person name="Hornburger P."/>
            <person name="Mueller R.-W."/>
            <person name="Bruemmer F."/>
            <person name="Labrenz M."/>
            <person name="Spormann A.M."/>
            <person name="Op den Camp H."/>
            <person name="Overmann J."/>
            <person name="Amann R."/>
            <person name="Jetten M.S.M."/>
            <person name="Mascher T."/>
            <person name="Medema M.H."/>
            <person name="Devos D.P."/>
            <person name="Kaster A.-K."/>
            <person name="Ovreas L."/>
            <person name="Rohde M."/>
            <person name="Galperin M.Y."/>
            <person name="Jogler C."/>
        </authorList>
    </citation>
    <scope>NUCLEOTIDE SEQUENCE [LARGE SCALE GENOMIC DNA]</scope>
    <source>
        <strain evidence="5 6">CA12</strain>
    </source>
</reference>
<comment type="similarity">
    <text evidence="2 3">Belongs to the DegT/DnrJ/EryC1 family.</text>
</comment>
<keyword evidence="5" id="KW-0032">Aminotransferase</keyword>
<dbReference type="Proteomes" id="UP000318741">
    <property type="component" value="Chromosome"/>
</dbReference>
<organism evidence="5 6">
    <name type="scientific">Alienimonas californiensis</name>
    <dbReference type="NCBI Taxonomy" id="2527989"/>
    <lineage>
        <taxon>Bacteria</taxon>
        <taxon>Pseudomonadati</taxon>
        <taxon>Planctomycetota</taxon>
        <taxon>Planctomycetia</taxon>
        <taxon>Planctomycetales</taxon>
        <taxon>Planctomycetaceae</taxon>
        <taxon>Alienimonas</taxon>
    </lineage>
</organism>
<protein>
    <submittedName>
        <fullName evidence="5">L-glutamine:2-deoxy-scyllo-inosose aminotransferase</fullName>
        <ecNumber evidence="5">2.6.1.100</ecNumber>
    </submittedName>
</protein>
<dbReference type="EC" id="2.6.1.100" evidence="5"/>
<dbReference type="InterPro" id="IPR015422">
    <property type="entry name" value="PyrdxlP-dep_Trfase_small"/>
</dbReference>
<dbReference type="Gene3D" id="3.90.1150.10">
    <property type="entry name" value="Aspartate Aminotransferase, domain 1"/>
    <property type="match status" value="1"/>
</dbReference>
<dbReference type="EMBL" id="CP036265">
    <property type="protein sequence ID" value="QDT14300.1"/>
    <property type="molecule type" value="Genomic_DNA"/>
</dbReference>
<dbReference type="InterPro" id="IPR015421">
    <property type="entry name" value="PyrdxlP-dep_Trfase_major"/>
</dbReference>
<keyword evidence="6" id="KW-1185">Reference proteome</keyword>
<evidence type="ECO:0000256" key="1">
    <source>
        <dbReference type="ARBA" id="ARBA00022898"/>
    </source>
</evidence>
<dbReference type="PANTHER" id="PTHR30244">
    <property type="entry name" value="TRANSAMINASE"/>
    <property type="match status" value="1"/>
</dbReference>
<dbReference type="OrthoDB" id="257609at2"/>
<keyword evidence="5" id="KW-0808">Transferase</keyword>
<evidence type="ECO:0000256" key="2">
    <source>
        <dbReference type="ARBA" id="ARBA00037999"/>
    </source>
</evidence>
<sequence>MTPDRPAILGGAPLRPDGPPGWPPPDPAVDAALRLLIETGAWGRYHGPHGEALRAALSETHGGCGVHLCGGGTAAVELALIGVGVTAGDEVVLAGYDFRANPANVLALGAVPAVVDVRPDDWQIDPAAIRGALGPKTRAVLVSHLHGGVVALPAVRALCDEAGVALIEDACQNPGATVHGRPAGTWGDAGVLSFGGSKPLTAGRGGAVLFPANPAGERVAARIRRHVGRGNDLSPLSEMQAAVLVPQVRALAERTRLRSENGDTLRSLPGLTPLAPAASAEMTPGFYKMGFQYDPAAYDGLPRGMFCAALRAEGVAFDPGFPALRSLFSGRRARFVGDLPQAAAAGERCVGLHHPVLLAGGEDLAAIPAAVERVRTFAGEIVRTVPLPNGGESLEL</sequence>
<name>A0A517P4J9_9PLAN</name>
<keyword evidence="1 3" id="KW-0663">Pyridoxal phosphate</keyword>
<dbReference type="AlphaFoldDB" id="A0A517P4J9"/>
<gene>
    <name evidence="5" type="primary">btrR</name>
    <name evidence="5" type="ORF">CA12_03720</name>
</gene>
<dbReference type="Gene3D" id="3.40.640.10">
    <property type="entry name" value="Type I PLP-dependent aspartate aminotransferase-like (Major domain)"/>
    <property type="match status" value="1"/>
</dbReference>
<dbReference type="InterPro" id="IPR015424">
    <property type="entry name" value="PyrdxlP-dep_Trfase"/>
</dbReference>
<evidence type="ECO:0000256" key="4">
    <source>
        <dbReference type="SAM" id="MobiDB-lite"/>
    </source>
</evidence>
<evidence type="ECO:0000256" key="3">
    <source>
        <dbReference type="RuleBase" id="RU004508"/>
    </source>
</evidence>
<evidence type="ECO:0000313" key="6">
    <source>
        <dbReference type="Proteomes" id="UP000318741"/>
    </source>
</evidence>
<feature type="region of interest" description="Disordered" evidence="4">
    <location>
        <begin position="1"/>
        <end position="25"/>
    </location>
</feature>
<accession>A0A517P4J9</accession>
<dbReference type="SUPFAM" id="SSF53383">
    <property type="entry name" value="PLP-dependent transferases"/>
    <property type="match status" value="1"/>
</dbReference>
<proteinExistence type="inferred from homology"/>
<dbReference type="KEGG" id="acaf:CA12_03720"/>
<dbReference type="GO" id="GO:0030170">
    <property type="term" value="F:pyridoxal phosphate binding"/>
    <property type="evidence" value="ECO:0007669"/>
    <property type="project" value="TreeGrafter"/>
</dbReference>
<evidence type="ECO:0000313" key="5">
    <source>
        <dbReference type="EMBL" id="QDT14300.1"/>
    </source>
</evidence>
<dbReference type="RefSeq" id="WP_145357019.1">
    <property type="nucleotide sequence ID" value="NZ_CP036265.1"/>
</dbReference>
<dbReference type="PANTHER" id="PTHR30244:SF36">
    <property type="entry name" value="3-OXO-GLUCOSE-6-PHOSPHATE:GLUTAMATE AMINOTRANSFERASE"/>
    <property type="match status" value="1"/>
</dbReference>
<feature type="compositionally biased region" description="Pro residues" evidence="4">
    <location>
        <begin position="16"/>
        <end position="25"/>
    </location>
</feature>
<dbReference type="InterPro" id="IPR000653">
    <property type="entry name" value="DegT/StrS_aminotransferase"/>
</dbReference>
<dbReference type="GO" id="GO:0008483">
    <property type="term" value="F:transaminase activity"/>
    <property type="evidence" value="ECO:0007669"/>
    <property type="project" value="UniProtKB-KW"/>
</dbReference>